<dbReference type="WBParaSite" id="TCONS_00003550.p1">
    <property type="protein sequence ID" value="TCONS_00003550.p1"/>
    <property type="gene ID" value="XLOC_003283"/>
</dbReference>
<keyword evidence="1" id="KW-0472">Membrane</keyword>
<accession>A0A0K0E5R9</accession>
<reference evidence="3" key="1">
    <citation type="submission" date="2015-08" db="UniProtKB">
        <authorList>
            <consortium name="WormBaseParasite"/>
        </authorList>
    </citation>
    <scope>IDENTIFICATION</scope>
</reference>
<organism evidence="3">
    <name type="scientific">Strongyloides stercoralis</name>
    <name type="common">Threadworm</name>
    <dbReference type="NCBI Taxonomy" id="6248"/>
    <lineage>
        <taxon>Eukaryota</taxon>
        <taxon>Metazoa</taxon>
        <taxon>Ecdysozoa</taxon>
        <taxon>Nematoda</taxon>
        <taxon>Chromadorea</taxon>
        <taxon>Rhabditida</taxon>
        <taxon>Tylenchina</taxon>
        <taxon>Panagrolaimomorpha</taxon>
        <taxon>Strongyloidoidea</taxon>
        <taxon>Strongyloididae</taxon>
        <taxon>Strongyloides</taxon>
    </lineage>
</organism>
<evidence type="ECO:0000313" key="2">
    <source>
        <dbReference type="Proteomes" id="UP000035681"/>
    </source>
</evidence>
<evidence type="ECO:0000313" key="3">
    <source>
        <dbReference type="WBParaSite" id="SSTP_0000485200.1"/>
    </source>
</evidence>
<dbReference type="WBParaSite" id="SSTP_0000485200.1">
    <property type="protein sequence ID" value="SSTP_0000485200.1"/>
    <property type="gene ID" value="SSTP_0000485200"/>
</dbReference>
<keyword evidence="2" id="KW-1185">Reference proteome</keyword>
<evidence type="ECO:0000256" key="1">
    <source>
        <dbReference type="SAM" id="Phobius"/>
    </source>
</evidence>
<sequence length="204" mass="23485">MDIDETNNNFQKNNQNPNIDTIIFSKYNSQGSSTFVNDKMASIHSDIEKVNSNIETSKKNSISQSESHKNSGSLSIFGDSKELFLKNDSKESVNKNIFTKMKDTFRRKSKKNKLQVTNSNTNLNSQSYIPKLVNIHDKIKNSYCEKNLIKTNSLINSRISTLEYSLEKKNKQLIRWKIATIFLLLISIVLFGVLLFNIIYFIKN</sequence>
<protein>
    <submittedName>
        <fullName evidence="4">V-SNARE coiled-coil homology domain-containing protein</fullName>
    </submittedName>
</protein>
<feature type="transmembrane region" description="Helical" evidence="1">
    <location>
        <begin position="178"/>
        <end position="202"/>
    </location>
</feature>
<dbReference type="AlphaFoldDB" id="A0A0K0E5R9"/>
<evidence type="ECO:0000313" key="4">
    <source>
        <dbReference type="WBParaSite" id="TCONS_00003550.p1"/>
    </source>
</evidence>
<proteinExistence type="predicted"/>
<dbReference type="Proteomes" id="UP000035681">
    <property type="component" value="Unplaced"/>
</dbReference>
<keyword evidence="1" id="KW-0812">Transmembrane</keyword>
<keyword evidence="1" id="KW-1133">Transmembrane helix</keyword>
<name>A0A0K0E5R9_STRER</name>